<accession>A0ABU7BME8</accession>
<dbReference type="PANTHER" id="PTHR23220">
    <property type="entry name" value="INTEGRIN ALPHA"/>
    <property type="match status" value="1"/>
</dbReference>
<dbReference type="EMBL" id="JAHUTI010059226">
    <property type="protein sequence ID" value="MED6250785.1"/>
    <property type="molecule type" value="Genomic_DNA"/>
</dbReference>
<name>A0ABU7BME8_9TELE</name>
<evidence type="ECO:0000313" key="3">
    <source>
        <dbReference type="Proteomes" id="UP001345963"/>
    </source>
</evidence>
<protein>
    <submittedName>
        <fullName evidence="2">Uncharacterized protein</fullName>
    </submittedName>
</protein>
<keyword evidence="1" id="KW-0472">Membrane</keyword>
<gene>
    <name evidence="2" type="ORF">ATANTOWER_009565</name>
</gene>
<dbReference type="Proteomes" id="UP001345963">
    <property type="component" value="Unassembled WGS sequence"/>
</dbReference>
<keyword evidence="1" id="KW-1133">Transmembrane helix</keyword>
<dbReference type="PROSITE" id="PS00242">
    <property type="entry name" value="INTEGRIN_ALPHA"/>
    <property type="match status" value="1"/>
</dbReference>
<keyword evidence="1" id="KW-0812">Transmembrane</keyword>
<feature type="transmembrane region" description="Helical" evidence="1">
    <location>
        <begin position="141"/>
        <end position="162"/>
    </location>
</feature>
<keyword evidence="3" id="KW-1185">Reference proteome</keyword>
<comment type="caution">
    <text evidence="2">The sequence shown here is derived from an EMBL/GenBank/DDBJ whole genome shotgun (WGS) entry which is preliminary data.</text>
</comment>
<evidence type="ECO:0000256" key="1">
    <source>
        <dbReference type="SAM" id="Phobius"/>
    </source>
</evidence>
<sequence>MFPLKGSTDPSRFKLKLRTYFSTYFYSKRDGTLCLPPQHIAQSRASPEDLTRFSRLNRSNTLILPIQCTVNVASHRGIEVQITGALRIDTLHALKFKILELITSASAELPSASPMFLHEEKPVRHIILEIRKEGDYRIPTWIIVGSTLGGLLLLALLSLALWKLGFFRRQKRKDKEEQEANGKVAEER</sequence>
<reference evidence="2 3" key="1">
    <citation type="submission" date="2021-07" db="EMBL/GenBank/DDBJ databases">
        <authorList>
            <person name="Palmer J.M."/>
        </authorList>
    </citation>
    <scope>NUCLEOTIDE SEQUENCE [LARGE SCALE GENOMIC DNA]</scope>
    <source>
        <strain evidence="2 3">AT_MEX2019</strain>
        <tissue evidence="2">Muscle</tissue>
    </source>
</reference>
<dbReference type="InterPro" id="IPR018184">
    <property type="entry name" value="Integrin_alpha_C_CS"/>
</dbReference>
<proteinExistence type="predicted"/>
<dbReference type="PANTHER" id="PTHR23220:SF21">
    <property type="entry name" value="INTEGRIN ALPHA-11"/>
    <property type="match status" value="1"/>
</dbReference>
<evidence type="ECO:0000313" key="2">
    <source>
        <dbReference type="EMBL" id="MED6250785.1"/>
    </source>
</evidence>
<dbReference type="Gene3D" id="1.20.5.930">
    <property type="entry name" value="Bicelle-embedded integrin alpha(iib) transmembrane segment"/>
    <property type="match status" value="1"/>
</dbReference>
<organism evidence="2 3">
    <name type="scientific">Ataeniobius toweri</name>
    <dbReference type="NCBI Taxonomy" id="208326"/>
    <lineage>
        <taxon>Eukaryota</taxon>
        <taxon>Metazoa</taxon>
        <taxon>Chordata</taxon>
        <taxon>Craniata</taxon>
        <taxon>Vertebrata</taxon>
        <taxon>Euteleostomi</taxon>
        <taxon>Actinopterygii</taxon>
        <taxon>Neopterygii</taxon>
        <taxon>Teleostei</taxon>
        <taxon>Neoteleostei</taxon>
        <taxon>Acanthomorphata</taxon>
        <taxon>Ovalentaria</taxon>
        <taxon>Atherinomorphae</taxon>
        <taxon>Cyprinodontiformes</taxon>
        <taxon>Goodeidae</taxon>
        <taxon>Ataeniobius</taxon>
    </lineage>
</organism>